<evidence type="ECO:0000313" key="2">
    <source>
        <dbReference type="Proteomes" id="UP001597561"/>
    </source>
</evidence>
<dbReference type="Gene3D" id="3.40.1350.10">
    <property type="match status" value="1"/>
</dbReference>
<comment type="caution">
    <text evidence="1">The sequence shown here is derived from an EMBL/GenBank/DDBJ whole genome shotgun (WGS) entry which is preliminary data.</text>
</comment>
<dbReference type="InterPro" id="IPR011335">
    <property type="entry name" value="Restrct_endonuc-II-like"/>
</dbReference>
<dbReference type="EMBL" id="JBHUPG010000020">
    <property type="protein sequence ID" value="MFD2912417.1"/>
    <property type="molecule type" value="Genomic_DNA"/>
</dbReference>
<gene>
    <name evidence="1" type="ORF">ACFS5P_11065</name>
</gene>
<reference evidence="2" key="1">
    <citation type="journal article" date="2019" name="Int. J. Syst. Evol. Microbiol.">
        <title>The Global Catalogue of Microorganisms (GCM) 10K type strain sequencing project: providing services to taxonomists for standard genome sequencing and annotation.</title>
        <authorList>
            <consortium name="The Broad Institute Genomics Platform"/>
            <consortium name="The Broad Institute Genome Sequencing Center for Infectious Disease"/>
            <person name="Wu L."/>
            <person name="Ma J."/>
        </authorList>
    </citation>
    <scope>NUCLEOTIDE SEQUENCE [LARGE SCALE GENOMIC DNA]</scope>
    <source>
        <strain evidence="2">KCTC 13528</strain>
    </source>
</reference>
<dbReference type="RefSeq" id="WP_204730763.1">
    <property type="nucleotide sequence ID" value="NZ_JAFBDK010000024.1"/>
</dbReference>
<dbReference type="Proteomes" id="UP001597561">
    <property type="component" value="Unassembled WGS sequence"/>
</dbReference>
<dbReference type="InterPro" id="IPR011856">
    <property type="entry name" value="tRNA_endonuc-like_dom_sf"/>
</dbReference>
<dbReference type="SUPFAM" id="SSF52980">
    <property type="entry name" value="Restriction endonuclease-like"/>
    <property type="match status" value="1"/>
</dbReference>
<accession>A0ABW5ZIR7</accession>
<protein>
    <recommendedName>
        <fullName evidence="3">Restriction endonuclease type IV Mrr domain-containing protein</fullName>
    </recommendedName>
</protein>
<organism evidence="1 2">
    <name type="scientific">Jeotgalibacillus terrae</name>
    <dbReference type="NCBI Taxonomy" id="587735"/>
    <lineage>
        <taxon>Bacteria</taxon>
        <taxon>Bacillati</taxon>
        <taxon>Bacillota</taxon>
        <taxon>Bacilli</taxon>
        <taxon>Bacillales</taxon>
        <taxon>Caryophanaceae</taxon>
        <taxon>Jeotgalibacillus</taxon>
    </lineage>
</organism>
<name>A0ABW5ZIR7_9BACL</name>
<keyword evidence="2" id="KW-1185">Reference proteome</keyword>
<proteinExistence type="predicted"/>
<evidence type="ECO:0008006" key="3">
    <source>
        <dbReference type="Google" id="ProtNLM"/>
    </source>
</evidence>
<evidence type="ECO:0000313" key="1">
    <source>
        <dbReference type="EMBL" id="MFD2912417.1"/>
    </source>
</evidence>
<sequence>MPDYEKICVNILKTKGPLLGSELNKFLVEKTGVTSNNARQIILRLKNKKAFYSTDPVKFQHKQVLYFLPKQNLKSKLKGIFPNHAETLHRLYQALVEEQGFLFWSEFAKISAGVVDSSKSERKTARDIFNDLLNLKMVEPLTDFNGIPVVIAKQEWIPSVDASTEEMYKRVRDLSYNQEFTKDLLNWLERMNFVGWNSSFVTGMEDYEKGYNGFYCDAVSYCYLWGLYRTNNKDELYNPAVEKAGSPVIIESILHREAKRHDITGLINRVSNLYGPIRNDNNFKIIPICFVNTIEKDALELARARGIMVMMLKDVFGTKMVEALKAIQEVDPYNVDPVALVKILENSNETEQDGKFGSLKGYVFNFLIASIFNEYGLRPQIGVKYEAPGSDKKCECDIVVTTGDYIIACEVKGYNKGIEVQLGNTEEDKDSVKKFFERTCNIIKNRTQKAVIPVFITSANFSTEAIQYLEARNNGKKMRKILEDYNFPSSVFYDREALMKIFSNKSQYTEHKRVLKEFFSDHTKNKKVV</sequence>